<accession>A0A2I7G2Y9</accession>
<proteinExistence type="predicted"/>
<dbReference type="KEGG" id="vg:41701765"/>
<dbReference type="EMBL" id="KY608910">
    <property type="protein sequence ID" value="AUQ43999.1"/>
    <property type="molecule type" value="Genomic_DNA"/>
</dbReference>
<dbReference type="Proteomes" id="UP000290737">
    <property type="component" value="Genome"/>
</dbReference>
<evidence type="ECO:0000313" key="1">
    <source>
        <dbReference type="EMBL" id="AUQ43999.1"/>
    </source>
</evidence>
<sequence length="289" mass="33041">MNFFDETIFVNGENFIPFKQVNVYNRADAFLVERLGLTFNDANNECLSSTLRNSKSVTNIQYNSNSQSLNLPQQASMKTTTITTTNMKPIPAVRRRLITNPLSTTSTTTTMSELVKKPLPKSQLSTIPSKVPQIGHLPTNEISQMKFAQTPVNLNPRNPCRGINIYSFNIANNRIEKTIGFNQIIIVDANAQTVPIIIDEFVPDSIYDVGELTAFESAIMIKYYAINNPNVYITRHLYRKIVKYFDDRRDWFNYKPIGIVENSRHELIENNTIINIPNVDFADEYLPLY</sequence>
<organism evidence="1">
    <name type="scientific">Esparto virus</name>
    <dbReference type="NCBI Taxonomy" id="2072209"/>
    <lineage>
        <taxon>Viruses</taxon>
        <taxon>Viruses incertae sedis</taxon>
        <taxon>Naldaviricetes</taxon>
        <taxon>Lefavirales</taxon>
        <taxon>Nudiviridae</taxon>
        <taxon>Alphanudivirus</taxon>
        <taxon>Alphanudivirus tertidromelanogasteris</taxon>
    </lineage>
</organism>
<dbReference type="RefSeq" id="YP_009551745.1">
    <property type="nucleotide sequence ID" value="NC_040536.1"/>
</dbReference>
<reference evidence="1" key="1">
    <citation type="journal article" date="2021" name="Virus">
        <title>The discovery, distribution and diversity of DNA viruses associated with Drosophila melanogaster in Europe.</title>
        <authorList>
            <person name="Wallace M.A."/>
            <person name="Coffman K.A."/>
            <person name="Gilbert C."/>
            <person name="Ravindran S."/>
            <person name="Albery G.F."/>
            <person name="Abbott J."/>
            <person name="Argyridou E."/>
            <person name="Bellosta P."/>
            <person name="Betancourt A.J."/>
            <person name="Colinet H."/>
            <person name="Eric K."/>
            <person name="Glaser-Schmitt A."/>
            <person name="Grath S."/>
            <person name="Jelic M."/>
            <person name="Kankare M."/>
            <person name="Kozeretska I."/>
            <person name="Loeschcke V."/>
            <person name="Montchamp-Moreau C."/>
            <person name="Ometto L."/>
            <person name="Onder B.S."/>
            <person name="Orengo D.J."/>
            <person name="Parsch J."/>
            <person name="Pascual M."/>
            <person name="Patenkovic A."/>
            <person name="Puerma E."/>
            <person name="Ritchie M.G."/>
            <person name="Rota-Stabelli O."/>
            <person name="Schou M.F."/>
            <person name="Serga S.V."/>
            <person name="Stamenkovic-Radak M."/>
            <person name="Tanaskovic M."/>
            <person name="Veselinovic M.S."/>
            <person name="Vieira J."/>
            <person name="Vieira C.P."/>
            <person name="Kapun M."/>
            <person name="Flatt T."/>
            <person name="Gonzalez J."/>
            <person name="Staubach F."/>
            <person name="Obbard D.J."/>
        </authorList>
    </citation>
    <scope>NUCLEOTIDE SEQUENCE</scope>
    <source>
        <strain evidence="1">SRR3939042_Esparto_2012</strain>
    </source>
</reference>
<keyword evidence="2" id="KW-1185">Reference proteome</keyword>
<evidence type="ECO:0000313" key="2">
    <source>
        <dbReference type="Proteomes" id="UP000290737"/>
    </source>
</evidence>
<name>A0A2I7G2Y9_9VIRU</name>
<protein>
    <submittedName>
        <fullName evidence="1">Putative gp97-like protein</fullName>
    </submittedName>
</protein>
<dbReference type="OrthoDB" id="18804at10239"/>
<dbReference type="GeneID" id="41701765"/>